<name>A0ABP5KNU2_9ACTN</name>
<comment type="caution">
    <text evidence="1">The sequence shown here is derived from an EMBL/GenBank/DDBJ whole genome shotgun (WGS) entry which is preliminary data.</text>
</comment>
<organism evidence="1 2">
    <name type="scientific">Nocardioides bigeumensis</name>
    <dbReference type="NCBI Taxonomy" id="433657"/>
    <lineage>
        <taxon>Bacteria</taxon>
        <taxon>Bacillati</taxon>
        <taxon>Actinomycetota</taxon>
        <taxon>Actinomycetes</taxon>
        <taxon>Propionibacteriales</taxon>
        <taxon>Nocardioidaceae</taxon>
        <taxon>Nocardioides</taxon>
    </lineage>
</organism>
<evidence type="ECO:0000313" key="1">
    <source>
        <dbReference type="EMBL" id="GAA2132666.1"/>
    </source>
</evidence>
<accession>A0ABP5KNU2</accession>
<dbReference type="Proteomes" id="UP001500575">
    <property type="component" value="Unassembled WGS sequence"/>
</dbReference>
<protein>
    <submittedName>
        <fullName evidence="1">Uncharacterized protein</fullName>
    </submittedName>
</protein>
<dbReference type="RefSeq" id="WP_344305345.1">
    <property type="nucleotide sequence ID" value="NZ_BAAAQQ010000013.1"/>
</dbReference>
<proteinExistence type="predicted"/>
<dbReference type="EMBL" id="BAAAQQ010000013">
    <property type="protein sequence ID" value="GAA2132666.1"/>
    <property type="molecule type" value="Genomic_DNA"/>
</dbReference>
<reference evidence="2" key="1">
    <citation type="journal article" date="2019" name="Int. J. Syst. Evol. Microbiol.">
        <title>The Global Catalogue of Microorganisms (GCM) 10K type strain sequencing project: providing services to taxonomists for standard genome sequencing and annotation.</title>
        <authorList>
            <consortium name="The Broad Institute Genomics Platform"/>
            <consortium name="The Broad Institute Genome Sequencing Center for Infectious Disease"/>
            <person name="Wu L."/>
            <person name="Ma J."/>
        </authorList>
    </citation>
    <scope>NUCLEOTIDE SEQUENCE [LARGE SCALE GENOMIC DNA]</scope>
    <source>
        <strain evidence="2">JCM 16021</strain>
    </source>
</reference>
<gene>
    <name evidence="1" type="ORF">GCM10009843_37440</name>
</gene>
<evidence type="ECO:0000313" key="2">
    <source>
        <dbReference type="Proteomes" id="UP001500575"/>
    </source>
</evidence>
<keyword evidence="2" id="KW-1185">Reference proteome</keyword>
<sequence length="223" mass="22777">MTGAEASVVRDEVSIFTNDADATSVAVNPLADGGTQFVVAIGGAESPETYAFPVDVPDGARLELTEDGGAQVADGGGGSLATIPAPWAEDANGADVPTHFEVADGALVQVVDHIDSGATYPILADPSVFTCDAWTATCVKFTKAETVAISKFANPGLVGAFTWAGAVCSKIPVPVIAGGCAIYVSVYAYLLVKSFDGAAGSGKCVELHFSRIGAPLWWKTESC</sequence>